<feature type="transmembrane region" description="Helical" evidence="1">
    <location>
        <begin position="85"/>
        <end position="113"/>
    </location>
</feature>
<proteinExistence type="predicted"/>
<dbReference type="InterPro" id="IPR005562">
    <property type="entry name" value="SpoVA"/>
</dbReference>
<dbReference type="PANTHER" id="PTHR38450:SF2">
    <property type="entry name" value="STAGE V SPORULATION PROTEIN AEB"/>
    <property type="match status" value="1"/>
</dbReference>
<name>E6SKP1_THEM7</name>
<dbReference type="Proteomes" id="UP000008915">
    <property type="component" value="Chromosome"/>
</dbReference>
<dbReference type="AlphaFoldDB" id="E6SKP1"/>
<dbReference type="PANTHER" id="PTHR38450">
    <property type="entry name" value="STAGE V SPORULATION PROTEIN AC-RELATED"/>
    <property type="match status" value="1"/>
</dbReference>
<gene>
    <name evidence="2" type="ordered locus">Tmar_1136</name>
</gene>
<reference evidence="3" key="2">
    <citation type="journal article" date="2010" name="Stand. Genomic Sci.">
        <title>Complete genome sequence of Thermaerobacter marianensis type strain (7p75aT).</title>
        <authorList>
            <person name="Han C."/>
            <person name="Gu W."/>
            <person name="Zhang X."/>
            <person name="Lapidus A."/>
            <person name="Nolan M."/>
            <person name="Copeland A."/>
            <person name="Lucas S."/>
            <person name="Glavina Del Rio T."/>
            <person name="Tice H."/>
            <person name="Cheng J."/>
            <person name="Tapia R."/>
            <person name="Goodwin L."/>
            <person name="Pitluck S."/>
            <person name="Pagani I."/>
            <person name="Ivanova N."/>
            <person name="Mavromatis K."/>
            <person name="Mikhailova N."/>
            <person name="Pati A."/>
            <person name="Chen A."/>
            <person name="Palaniappan K."/>
            <person name="Land M."/>
            <person name="Hauser L."/>
            <person name="Chang Y."/>
            <person name="Jeffries C."/>
            <person name="Schneider S."/>
            <person name="Rohde M."/>
            <person name="Goker M."/>
            <person name="Pukall R."/>
            <person name="Woyke T."/>
            <person name="Bristow J."/>
            <person name="Eisen J."/>
            <person name="Markowitz V."/>
            <person name="Hugenholtz P."/>
            <person name="Kyrpides N."/>
            <person name="Klenk H."/>
            <person name="Detter J."/>
        </authorList>
    </citation>
    <scope>NUCLEOTIDE SEQUENCE [LARGE SCALE GENOMIC DNA]</scope>
    <source>
        <strain evidence="3">ATCC 700841 / DSM 12885 / JCM 10246 / 7p75a</strain>
    </source>
</reference>
<keyword evidence="3" id="KW-1185">Reference proteome</keyword>
<organism evidence="2 3">
    <name type="scientific">Thermaerobacter marianensis (strain ATCC 700841 / DSM 12885 / JCM 10246 / 7p75a)</name>
    <dbReference type="NCBI Taxonomy" id="644966"/>
    <lineage>
        <taxon>Bacteria</taxon>
        <taxon>Bacillati</taxon>
        <taxon>Bacillota</taxon>
        <taxon>Clostridia</taxon>
        <taxon>Eubacteriales</taxon>
        <taxon>Clostridiales Family XVII. Incertae Sedis</taxon>
        <taxon>Thermaerobacter</taxon>
    </lineage>
</organism>
<dbReference type="STRING" id="644966.Tmar_1136"/>
<accession>E6SKP1</accession>
<sequence>MTYFWAFVVGGLLCTLAQLVLDLTPPRFTQGHVMVLFVVLGAIAGGLGVYRPLVELAGAGATIPLPGFGFALVEGAMKGAPQGLAGILTGGLAATALGLTVAVLGGLLTALLFNPKG</sequence>
<protein>
    <submittedName>
        <fullName evidence="2">SpoVA protein</fullName>
    </submittedName>
</protein>
<dbReference type="eggNOG" id="ENOG50315MJ">
    <property type="taxonomic scope" value="Bacteria"/>
</dbReference>
<keyword evidence="1" id="KW-1133">Transmembrane helix</keyword>
<keyword evidence="1" id="KW-0472">Membrane</keyword>
<dbReference type="KEGG" id="tmr:Tmar_1136"/>
<dbReference type="Pfam" id="PF03862">
    <property type="entry name" value="SpoVAC_SpoVAEB"/>
    <property type="match status" value="1"/>
</dbReference>
<evidence type="ECO:0000313" key="3">
    <source>
        <dbReference type="Proteomes" id="UP000008915"/>
    </source>
</evidence>
<evidence type="ECO:0000256" key="1">
    <source>
        <dbReference type="SAM" id="Phobius"/>
    </source>
</evidence>
<feature type="transmembrane region" description="Helical" evidence="1">
    <location>
        <begin position="56"/>
        <end position="73"/>
    </location>
</feature>
<dbReference type="EMBL" id="CP002344">
    <property type="protein sequence ID" value="ADU51249.1"/>
    <property type="molecule type" value="Genomic_DNA"/>
</dbReference>
<reference evidence="2 3" key="1">
    <citation type="journal article" date="2010" name="Stand. Genomic Sci.">
        <title>Complete genome sequence of Thermaerobacter marianensis type strain (7p75a).</title>
        <authorList>
            <person name="Han C."/>
            <person name="Gu W."/>
            <person name="Zhang X."/>
            <person name="Lapidus A."/>
            <person name="Nolan M."/>
            <person name="Copeland A."/>
            <person name="Lucas S."/>
            <person name="Del Rio T.G."/>
            <person name="Tice H."/>
            <person name="Cheng J.F."/>
            <person name="Tapia R."/>
            <person name="Goodwin L."/>
            <person name="Pitluck S."/>
            <person name="Pagani I."/>
            <person name="Ivanova N."/>
            <person name="Mavromatis K."/>
            <person name="Mikhailova N."/>
            <person name="Pati A."/>
            <person name="Chen A."/>
            <person name="Palaniappan K."/>
            <person name="Land M."/>
            <person name="Hauser L."/>
            <person name="Chang Y.J."/>
            <person name="Jeffries C.D."/>
            <person name="Schneider S."/>
            <person name="Rohde M."/>
            <person name="Goker M."/>
            <person name="Pukall R."/>
            <person name="Woyke T."/>
            <person name="Bristow J."/>
            <person name="Eisen J.A."/>
            <person name="Markowitz V."/>
            <person name="Hugenholtz P."/>
            <person name="Kyrpides N.C."/>
            <person name="Klenk H.P."/>
            <person name="Detter J.C."/>
        </authorList>
    </citation>
    <scope>NUCLEOTIDE SEQUENCE [LARGE SCALE GENOMIC DNA]</scope>
    <source>
        <strain evidence="3">ATCC 700841 / DSM 12885 / JCM 10246 / 7p75a</strain>
    </source>
</reference>
<evidence type="ECO:0000313" key="2">
    <source>
        <dbReference type="EMBL" id="ADU51249.1"/>
    </source>
</evidence>
<keyword evidence="1" id="KW-0812">Transmembrane</keyword>
<dbReference type="HOGENOM" id="CLU_112786_1_0_9"/>
<dbReference type="OrthoDB" id="9797988at2"/>
<dbReference type="RefSeq" id="WP_013495554.1">
    <property type="nucleotide sequence ID" value="NC_014831.1"/>
</dbReference>
<feature type="transmembrane region" description="Helical" evidence="1">
    <location>
        <begin position="32"/>
        <end position="49"/>
    </location>
</feature>